<evidence type="ECO:0000256" key="1">
    <source>
        <dbReference type="SAM" id="MobiDB-lite"/>
    </source>
</evidence>
<protein>
    <submittedName>
        <fullName evidence="2">Uncharacterized protein</fullName>
    </submittedName>
</protein>
<evidence type="ECO:0000313" key="3">
    <source>
        <dbReference type="Proteomes" id="UP000187209"/>
    </source>
</evidence>
<dbReference type="EMBL" id="MPUH01002076">
    <property type="protein sequence ID" value="OMJ65533.1"/>
    <property type="molecule type" value="Genomic_DNA"/>
</dbReference>
<dbReference type="AlphaFoldDB" id="A0A1R2ALX6"/>
<dbReference type="PANTHER" id="PTHR47026:SF2">
    <property type="entry name" value="FLAGELLAR ASSOCIATED PROTEIN"/>
    <property type="match status" value="1"/>
</dbReference>
<proteinExistence type="predicted"/>
<feature type="region of interest" description="Disordered" evidence="1">
    <location>
        <begin position="249"/>
        <end position="268"/>
    </location>
</feature>
<dbReference type="Proteomes" id="UP000187209">
    <property type="component" value="Unassembled WGS sequence"/>
</dbReference>
<comment type="caution">
    <text evidence="2">The sequence shown here is derived from an EMBL/GenBank/DDBJ whole genome shotgun (WGS) entry which is preliminary data.</text>
</comment>
<keyword evidence="3" id="KW-1185">Reference proteome</keyword>
<organism evidence="2 3">
    <name type="scientific">Stentor coeruleus</name>
    <dbReference type="NCBI Taxonomy" id="5963"/>
    <lineage>
        <taxon>Eukaryota</taxon>
        <taxon>Sar</taxon>
        <taxon>Alveolata</taxon>
        <taxon>Ciliophora</taxon>
        <taxon>Postciliodesmatophora</taxon>
        <taxon>Heterotrichea</taxon>
        <taxon>Heterotrichida</taxon>
        <taxon>Stentoridae</taxon>
        <taxon>Stentor</taxon>
    </lineage>
</organism>
<dbReference type="PANTHER" id="PTHR47026">
    <property type="entry name" value="PIGMENTOSA GTPASE REGULATOR-LIKE PROTEIN, PUTATIVE-RELATED"/>
    <property type="match status" value="1"/>
</dbReference>
<accession>A0A1R2ALX6</accession>
<dbReference type="OrthoDB" id="8062037at2759"/>
<reference evidence="2 3" key="1">
    <citation type="submission" date="2016-11" db="EMBL/GenBank/DDBJ databases">
        <title>The macronuclear genome of Stentor coeruleus: a giant cell with tiny introns.</title>
        <authorList>
            <person name="Slabodnick M."/>
            <person name="Ruby J.G."/>
            <person name="Reiff S.B."/>
            <person name="Swart E.C."/>
            <person name="Gosai S."/>
            <person name="Prabakaran S."/>
            <person name="Witkowska E."/>
            <person name="Larue G.E."/>
            <person name="Fisher S."/>
            <person name="Freeman R.M."/>
            <person name="Gunawardena J."/>
            <person name="Chu W."/>
            <person name="Stover N.A."/>
            <person name="Gregory B.D."/>
            <person name="Nowacki M."/>
            <person name="Derisi J."/>
            <person name="Roy S.W."/>
            <person name="Marshall W.F."/>
            <person name="Sood P."/>
        </authorList>
    </citation>
    <scope>NUCLEOTIDE SEQUENCE [LARGE SCALE GENOMIC DNA]</scope>
    <source>
        <strain evidence="2">WM001</strain>
    </source>
</reference>
<evidence type="ECO:0000313" key="2">
    <source>
        <dbReference type="EMBL" id="OMJ65533.1"/>
    </source>
</evidence>
<gene>
    <name evidence="2" type="ORF">SteCoe_38043</name>
</gene>
<name>A0A1R2ALX6_9CILI</name>
<sequence length="268" mass="32083">MDSEDPISIFADMNLNSDDFFQILETHRKSCQREGRYDEAELTRLRILELRAHEEQTKKAHLQARHKAEKSSLLEAHKLEMEKLSELWTTEIMPKFEESVKITIAQIEEKHKNEMNDLRKRQEIDFDKIKAHPPSEILNLRKRMDTFASAGEYADAKKVKAQLFELENDWINRLEDKLKEKWEDQIDKLIDKQEKEVKSTLAKMDKQRQLKRIQWKKDEELLTKRYNNVRSDLMNQQKIEKQKLAKEFSVKRQAMESISSKSKRPKDR</sequence>